<dbReference type="Proteomes" id="UP000054721">
    <property type="component" value="Unassembled WGS sequence"/>
</dbReference>
<evidence type="ECO:0000313" key="2">
    <source>
        <dbReference type="Proteomes" id="UP000054721"/>
    </source>
</evidence>
<proteinExistence type="predicted"/>
<dbReference type="AlphaFoldDB" id="A0A0V1LLB4"/>
<protein>
    <submittedName>
        <fullName evidence="1">Uncharacterized protein</fullName>
    </submittedName>
</protein>
<comment type="caution">
    <text evidence="1">The sequence shown here is derived from an EMBL/GenBank/DDBJ whole genome shotgun (WGS) entry which is preliminary data.</text>
</comment>
<accession>A0A0V1LLB4</accession>
<evidence type="ECO:0000313" key="1">
    <source>
        <dbReference type="EMBL" id="KRZ60305.1"/>
    </source>
</evidence>
<organism evidence="1 2">
    <name type="scientific">Trichinella nativa</name>
    <dbReference type="NCBI Taxonomy" id="6335"/>
    <lineage>
        <taxon>Eukaryota</taxon>
        <taxon>Metazoa</taxon>
        <taxon>Ecdysozoa</taxon>
        <taxon>Nematoda</taxon>
        <taxon>Enoplea</taxon>
        <taxon>Dorylaimia</taxon>
        <taxon>Trichinellida</taxon>
        <taxon>Trichinellidae</taxon>
        <taxon>Trichinella</taxon>
    </lineage>
</organism>
<dbReference type="EMBL" id="JYDW01000030">
    <property type="protein sequence ID" value="KRZ60305.1"/>
    <property type="molecule type" value="Genomic_DNA"/>
</dbReference>
<name>A0A0V1LLB4_9BILA</name>
<sequence>MQDEAETDNSILLIRDFNQMTSNRPFDLACFIAELRIRVSTRKRRKIRLGWYVLKMFPDIHYSFA</sequence>
<keyword evidence="2" id="KW-1185">Reference proteome</keyword>
<reference evidence="1 2" key="1">
    <citation type="submission" date="2015-05" db="EMBL/GenBank/DDBJ databases">
        <title>Evolution of Trichinella species and genotypes.</title>
        <authorList>
            <person name="Korhonen P.K."/>
            <person name="Edoardo P."/>
            <person name="Giuseppe L.R."/>
            <person name="Gasser R.B."/>
        </authorList>
    </citation>
    <scope>NUCLEOTIDE SEQUENCE [LARGE SCALE GENOMIC DNA]</scope>
    <source>
        <strain evidence="1">ISS10</strain>
    </source>
</reference>
<gene>
    <name evidence="1" type="ORF">T02_13647</name>
</gene>